<dbReference type="InterPro" id="IPR049492">
    <property type="entry name" value="BD-FAE-like_dom"/>
</dbReference>
<evidence type="ECO:0000313" key="4">
    <source>
        <dbReference type="EMBL" id="TWT80876.1"/>
    </source>
</evidence>
<dbReference type="SUPFAM" id="SSF53474">
    <property type="entry name" value="alpha/beta-Hydrolases"/>
    <property type="match status" value="1"/>
</dbReference>
<dbReference type="OrthoDB" id="265201at2"/>
<dbReference type="EC" id="3.1.1.-" evidence="4"/>
<accession>A0A5C5Z1E3</accession>
<dbReference type="Pfam" id="PF20434">
    <property type="entry name" value="BD-FAE"/>
    <property type="match status" value="1"/>
</dbReference>
<dbReference type="AlphaFoldDB" id="A0A5C5Z1E3"/>
<name>A0A5C5Z1E3_9BACT</name>
<dbReference type="InterPro" id="IPR050300">
    <property type="entry name" value="GDXG_lipolytic_enzyme"/>
</dbReference>
<dbReference type="PANTHER" id="PTHR48081:SF13">
    <property type="entry name" value="ALPHA_BETA HYDROLASE"/>
    <property type="match status" value="1"/>
</dbReference>
<keyword evidence="1 4" id="KW-0378">Hydrolase</keyword>
<proteinExistence type="predicted"/>
<gene>
    <name evidence="4" type="primary">aes_2</name>
    <name evidence="4" type="ORF">CA13_23220</name>
</gene>
<dbReference type="Gene3D" id="3.40.50.1820">
    <property type="entry name" value="alpha/beta hydrolase"/>
    <property type="match status" value="1"/>
</dbReference>
<dbReference type="Proteomes" id="UP000315010">
    <property type="component" value="Unassembled WGS sequence"/>
</dbReference>
<keyword evidence="2" id="KW-0732">Signal</keyword>
<dbReference type="GO" id="GO:0016787">
    <property type="term" value="F:hydrolase activity"/>
    <property type="evidence" value="ECO:0007669"/>
    <property type="project" value="UniProtKB-KW"/>
</dbReference>
<dbReference type="PANTHER" id="PTHR48081">
    <property type="entry name" value="AB HYDROLASE SUPERFAMILY PROTEIN C4A8.06C"/>
    <property type="match status" value="1"/>
</dbReference>
<protein>
    <submittedName>
        <fullName evidence="4">Acetyl esterase</fullName>
        <ecNumber evidence="4">3.1.1.-</ecNumber>
    </submittedName>
</protein>
<feature type="signal peptide" evidence="2">
    <location>
        <begin position="1"/>
        <end position="29"/>
    </location>
</feature>
<evidence type="ECO:0000313" key="5">
    <source>
        <dbReference type="Proteomes" id="UP000315010"/>
    </source>
</evidence>
<evidence type="ECO:0000256" key="2">
    <source>
        <dbReference type="SAM" id="SignalP"/>
    </source>
</evidence>
<feature type="domain" description="BD-FAE-like" evidence="3">
    <location>
        <begin position="62"/>
        <end position="269"/>
    </location>
</feature>
<comment type="caution">
    <text evidence="4">The sequence shown here is derived from an EMBL/GenBank/DDBJ whole genome shotgun (WGS) entry which is preliminary data.</text>
</comment>
<sequence precursor="true">MLFPQKLDREQFACLGRALLLAFAVWAGAVNPASASAESVTPLPCFPNQRYNDVEGKAGLCDVLLPTVDPSPSGYPTVLVIHGGAWMSGSKWTIERYSRYLAREGYATVTINYRLAPSHTFPKQVDDVRQSLVWISEHADKFHFDLERIGLFGYSAGGHLSLLVSALQDEPIETQRTASQWHSDDARWSKLPKIRATCAGGPPCNFQTLPLDNTSLAFFLGSSRRKKPATYQAASPIAHVSAGDPPVQIIHGESDALVPIKTSVAFLEAMQSTGATCELAKLPGQGHMLTFLHPKTSELMREFFAVKLRPEK</sequence>
<keyword evidence="5" id="KW-1185">Reference proteome</keyword>
<feature type="chain" id="PRO_5022936985" evidence="2">
    <location>
        <begin position="30"/>
        <end position="312"/>
    </location>
</feature>
<dbReference type="EMBL" id="SJPJ01000001">
    <property type="protein sequence ID" value="TWT80876.1"/>
    <property type="molecule type" value="Genomic_DNA"/>
</dbReference>
<dbReference type="InterPro" id="IPR029058">
    <property type="entry name" value="AB_hydrolase_fold"/>
</dbReference>
<evidence type="ECO:0000256" key="1">
    <source>
        <dbReference type="ARBA" id="ARBA00022801"/>
    </source>
</evidence>
<evidence type="ECO:0000259" key="3">
    <source>
        <dbReference type="Pfam" id="PF20434"/>
    </source>
</evidence>
<reference evidence="4 5" key="1">
    <citation type="submission" date="2019-02" db="EMBL/GenBank/DDBJ databases">
        <title>Deep-cultivation of Planctomycetes and their phenomic and genomic characterization uncovers novel biology.</title>
        <authorList>
            <person name="Wiegand S."/>
            <person name="Jogler M."/>
            <person name="Boedeker C."/>
            <person name="Pinto D."/>
            <person name="Vollmers J."/>
            <person name="Rivas-Marin E."/>
            <person name="Kohn T."/>
            <person name="Peeters S.H."/>
            <person name="Heuer A."/>
            <person name="Rast P."/>
            <person name="Oberbeckmann S."/>
            <person name="Bunk B."/>
            <person name="Jeske O."/>
            <person name="Meyerdierks A."/>
            <person name="Storesund J.E."/>
            <person name="Kallscheuer N."/>
            <person name="Luecker S."/>
            <person name="Lage O.M."/>
            <person name="Pohl T."/>
            <person name="Merkel B.J."/>
            <person name="Hornburger P."/>
            <person name="Mueller R.-W."/>
            <person name="Bruemmer F."/>
            <person name="Labrenz M."/>
            <person name="Spormann A.M."/>
            <person name="Op Den Camp H."/>
            <person name="Overmann J."/>
            <person name="Amann R."/>
            <person name="Jetten M.S.M."/>
            <person name="Mascher T."/>
            <person name="Medema M.H."/>
            <person name="Devos D.P."/>
            <person name="Kaster A.-K."/>
            <person name="Ovreas L."/>
            <person name="Rohde M."/>
            <person name="Galperin M.Y."/>
            <person name="Jogler C."/>
        </authorList>
    </citation>
    <scope>NUCLEOTIDE SEQUENCE [LARGE SCALE GENOMIC DNA]</scope>
    <source>
        <strain evidence="4 5">CA13</strain>
    </source>
</reference>
<dbReference type="RefSeq" id="WP_146396184.1">
    <property type="nucleotide sequence ID" value="NZ_SJPJ01000001.1"/>
</dbReference>
<organism evidence="4 5">
    <name type="scientific">Novipirellula herctigrandis</name>
    <dbReference type="NCBI Taxonomy" id="2527986"/>
    <lineage>
        <taxon>Bacteria</taxon>
        <taxon>Pseudomonadati</taxon>
        <taxon>Planctomycetota</taxon>
        <taxon>Planctomycetia</taxon>
        <taxon>Pirellulales</taxon>
        <taxon>Pirellulaceae</taxon>
        <taxon>Novipirellula</taxon>
    </lineage>
</organism>